<accession>A0A7J6VF80</accession>
<evidence type="ECO:0000256" key="1">
    <source>
        <dbReference type="SAM" id="MobiDB-lite"/>
    </source>
</evidence>
<protein>
    <submittedName>
        <fullName evidence="2">Uncharacterized protein</fullName>
    </submittedName>
</protein>
<evidence type="ECO:0000313" key="3">
    <source>
        <dbReference type="Proteomes" id="UP000554482"/>
    </source>
</evidence>
<dbReference type="AlphaFoldDB" id="A0A7J6VF80"/>
<name>A0A7J6VF80_THATH</name>
<organism evidence="2 3">
    <name type="scientific">Thalictrum thalictroides</name>
    <name type="common">Rue-anemone</name>
    <name type="synonym">Anemone thalictroides</name>
    <dbReference type="NCBI Taxonomy" id="46969"/>
    <lineage>
        <taxon>Eukaryota</taxon>
        <taxon>Viridiplantae</taxon>
        <taxon>Streptophyta</taxon>
        <taxon>Embryophyta</taxon>
        <taxon>Tracheophyta</taxon>
        <taxon>Spermatophyta</taxon>
        <taxon>Magnoliopsida</taxon>
        <taxon>Ranunculales</taxon>
        <taxon>Ranunculaceae</taxon>
        <taxon>Thalictroideae</taxon>
        <taxon>Thalictrum</taxon>
    </lineage>
</organism>
<sequence>MSLSLLATSTIPSSSLVNPLRSNTKNHSTVRFGKGVAYTSCEQKQSKDEDSHTIDRRNVLLGLGGLYGASATIGSQGKIAMGAPVAPPDLSKCQLATDAANGEQVT</sequence>
<reference evidence="2 3" key="1">
    <citation type="submission" date="2020-06" db="EMBL/GenBank/DDBJ databases">
        <title>Transcriptomic and genomic resources for Thalictrum thalictroides and T. hernandezii: Facilitating candidate gene discovery in an emerging model plant lineage.</title>
        <authorList>
            <person name="Arias T."/>
            <person name="Riano-Pachon D.M."/>
            <person name="Di Stilio V.S."/>
        </authorList>
    </citation>
    <scope>NUCLEOTIDE SEQUENCE [LARGE SCALE GENOMIC DNA]</scope>
    <source>
        <strain evidence="3">cv. WT478/WT964</strain>
        <tissue evidence="2">Leaves</tissue>
    </source>
</reference>
<gene>
    <name evidence="2" type="ORF">FRX31_027071</name>
</gene>
<dbReference type="Proteomes" id="UP000554482">
    <property type="component" value="Unassembled WGS sequence"/>
</dbReference>
<comment type="caution">
    <text evidence="2">The sequence shown here is derived from an EMBL/GenBank/DDBJ whole genome shotgun (WGS) entry which is preliminary data.</text>
</comment>
<evidence type="ECO:0000313" key="2">
    <source>
        <dbReference type="EMBL" id="KAF5183341.1"/>
    </source>
</evidence>
<feature type="region of interest" description="Disordered" evidence="1">
    <location>
        <begin position="1"/>
        <end position="28"/>
    </location>
</feature>
<dbReference type="EMBL" id="JABWDY010033562">
    <property type="protein sequence ID" value="KAF5183341.1"/>
    <property type="molecule type" value="Genomic_DNA"/>
</dbReference>
<proteinExistence type="predicted"/>
<keyword evidence="3" id="KW-1185">Reference proteome</keyword>